<keyword evidence="6" id="KW-0862">Zinc</keyword>
<comment type="catalytic activity">
    <reaction evidence="7">
        <text>adenosine + H2O + H(+) = inosine + NH4(+)</text>
        <dbReference type="Rhea" id="RHEA:24408"/>
        <dbReference type="ChEBI" id="CHEBI:15377"/>
        <dbReference type="ChEBI" id="CHEBI:15378"/>
        <dbReference type="ChEBI" id="CHEBI:16335"/>
        <dbReference type="ChEBI" id="CHEBI:17596"/>
        <dbReference type="ChEBI" id="CHEBI:28938"/>
        <dbReference type="EC" id="3.5.4.4"/>
    </reaction>
    <physiologicalReaction direction="left-to-right" evidence="7">
        <dbReference type="Rhea" id="RHEA:24409"/>
    </physiologicalReaction>
</comment>
<evidence type="ECO:0000256" key="7">
    <source>
        <dbReference type="ARBA" id="ARBA00047989"/>
    </source>
</evidence>
<dbReference type="EMBL" id="PPXG01000004">
    <property type="protein sequence ID" value="POH82870.1"/>
    <property type="molecule type" value="Genomic_DNA"/>
</dbReference>
<dbReference type="GO" id="GO:0017061">
    <property type="term" value="F:S-methyl-5-thioadenosine phosphorylase activity"/>
    <property type="evidence" value="ECO:0007669"/>
    <property type="project" value="UniProtKB-EC"/>
</dbReference>
<dbReference type="AlphaFoldDB" id="A0A2S4AN23"/>
<evidence type="ECO:0000256" key="5">
    <source>
        <dbReference type="ARBA" id="ARBA00022801"/>
    </source>
</evidence>
<evidence type="ECO:0000256" key="6">
    <source>
        <dbReference type="ARBA" id="ARBA00022833"/>
    </source>
</evidence>
<dbReference type="Pfam" id="PF02578">
    <property type="entry name" value="Cu-oxidase_4"/>
    <property type="match status" value="1"/>
</dbReference>
<dbReference type="NCBIfam" id="TIGR00726">
    <property type="entry name" value="peptidoglycan editing factor PgeF"/>
    <property type="match status" value="1"/>
</dbReference>
<dbReference type="SUPFAM" id="SSF64438">
    <property type="entry name" value="CNF1/YfiH-like putative cysteine hydrolases"/>
    <property type="match status" value="1"/>
</dbReference>
<reference evidence="11 12" key="1">
    <citation type="submission" date="2018-01" db="EMBL/GenBank/DDBJ databases">
        <title>Denitrification phenotypes of diverse strains of Pseudomonas stutzeri.</title>
        <authorList>
            <person name="Milligan D.A."/>
            <person name="Bergaust L."/>
            <person name="Bakken L.R."/>
            <person name="Frostegard A."/>
        </authorList>
    </citation>
    <scope>NUCLEOTIDE SEQUENCE [LARGE SCALE GENOMIC DNA]</scope>
    <source>
        <strain evidence="11 12">24a13</strain>
    </source>
</reference>
<evidence type="ECO:0000256" key="8">
    <source>
        <dbReference type="ARBA" id="ARBA00048968"/>
    </source>
</evidence>
<dbReference type="InterPro" id="IPR011324">
    <property type="entry name" value="Cytotoxic_necrot_fac-like_cat"/>
</dbReference>
<dbReference type="InterPro" id="IPR003730">
    <property type="entry name" value="Cu_polyphenol_OxRdtase"/>
</dbReference>
<dbReference type="GO" id="GO:0005507">
    <property type="term" value="F:copper ion binding"/>
    <property type="evidence" value="ECO:0007669"/>
    <property type="project" value="TreeGrafter"/>
</dbReference>
<dbReference type="RefSeq" id="WP_103456247.1">
    <property type="nucleotide sequence ID" value="NZ_JAMOHQ010000004.1"/>
</dbReference>
<evidence type="ECO:0000256" key="10">
    <source>
        <dbReference type="RuleBase" id="RU361274"/>
    </source>
</evidence>
<dbReference type="PANTHER" id="PTHR30616">
    <property type="entry name" value="UNCHARACTERIZED PROTEIN YFIH"/>
    <property type="match status" value="1"/>
</dbReference>
<comment type="catalytic activity">
    <reaction evidence="9">
        <text>S-methyl-5'-thioadenosine + phosphate = 5-(methylsulfanyl)-alpha-D-ribose 1-phosphate + adenine</text>
        <dbReference type="Rhea" id="RHEA:11852"/>
        <dbReference type="ChEBI" id="CHEBI:16708"/>
        <dbReference type="ChEBI" id="CHEBI:17509"/>
        <dbReference type="ChEBI" id="CHEBI:43474"/>
        <dbReference type="ChEBI" id="CHEBI:58533"/>
        <dbReference type="EC" id="2.4.2.28"/>
    </reaction>
    <physiologicalReaction direction="left-to-right" evidence="9">
        <dbReference type="Rhea" id="RHEA:11853"/>
    </physiologicalReaction>
</comment>
<evidence type="ECO:0000256" key="3">
    <source>
        <dbReference type="ARBA" id="ARBA00022679"/>
    </source>
</evidence>
<keyword evidence="3" id="KW-0808">Transferase</keyword>
<dbReference type="PANTHER" id="PTHR30616:SF2">
    <property type="entry name" value="PURINE NUCLEOSIDE PHOSPHORYLASE LACC1"/>
    <property type="match status" value="1"/>
</dbReference>
<comment type="caution">
    <text evidence="11">The sequence shown here is derived from an EMBL/GenBank/DDBJ whole genome shotgun (WGS) entry which is preliminary data.</text>
</comment>
<dbReference type="Gene3D" id="3.60.140.10">
    <property type="entry name" value="CNF1/YfiH-like putative cysteine hydrolases"/>
    <property type="match status" value="1"/>
</dbReference>
<evidence type="ECO:0000256" key="1">
    <source>
        <dbReference type="ARBA" id="ARBA00000553"/>
    </source>
</evidence>
<evidence type="ECO:0000256" key="9">
    <source>
        <dbReference type="ARBA" id="ARBA00049893"/>
    </source>
</evidence>
<dbReference type="Proteomes" id="UP000237068">
    <property type="component" value="Unassembled WGS sequence"/>
</dbReference>
<gene>
    <name evidence="11" type="ORF">CXK91_11755</name>
</gene>
<name>A0A2S4AN23_STUST</name>
<dbReference type="InterPro" id="IPR038371">
    <property type="entry name" value="Cu_polyphenol_OxRdtase_sf"/>
</dbReference>
<evidence type="ECO:0000313" key="11">
    <source>
        <dbReference type="EMBL" id="POH82870.1"/>
    </source>
</evidence>
<evidence type="ECO:0000256" key="4">
    <source>
        <dbReference type="ARBA" id="ARBA00022723"/>
    </source>
</evidence>
<evidence type="ECO:0000313" key="12">
    <source>
        <dbReference type="Proteomes" id="UP000237068"/>
    </source>
</evidence>
<organism evidence="11 12">
    <name type="scientific">Stutzerimonas stutzeri</name>
    <name type="common">Pseudomonas stutzeri</name>
    <dbReference type="NCBI Taxonomy" id="316"/>
    <lineage>
        <taxon>Bacteria</taxon>
        <taxon>Pseudomonadati</taxon>
        <taxon>Pseudomonadota</taxon>
        <taxon>Gammaproteobacteria</taxon>
        <taxon>Pseudomonadales</taxon>
        <taxon>Pseudomonadaceae</taxon>
        <taxon>Stutzerimonas</taxon>
    </lineage>
</organism>
<dbReference type="OrthoDB" id="4279at2"/>
<comment type="catalytic activity">
    <reaction evidence="1">
        <text>inosine + phosphate = alpha-D-ribose 1-phosphate + hypoxanthine</text>
        <dbReference type="Rhea" id="RHEA:27646"/>
        <dbReference type="ChEBI" id="CHEBI:17368"/>
        <dbReference type="ChEBI" id="CHEBI:17596"/>
        <dbReference type="ChEBI" id="CHEBI:43474"/>
        <dbReference type="ChEBI" id="CHEBI:57720"/>
        <dbReference type="EC" id="2.4.2.1"/>
    </reaction>
    <physiologicalReaction direction="left-to-right" evidence="1">
        <dbReference type="Rhea" id="RHEA:27647"/>
    </physiologicalReaction>
</comment>
<protein>
    <recommendedName>
        <fullName evidence="10">Purine nucleoside phosphorylase</fullName>
    </recommendedName>
</protein>
<dbReference type="GO" id="GO:0016787">
    <property type="term" value="F:hydrolase activity"/>
    <property type="evidence" value="ECO:0007669"/>
    <property type="project" value="UniProtKB-KW"/>
</dbReference>
<comment type="similarity">
    <text evidence="2 10">Belongs to the purine nucleoside phosphorylase YfiH/LACC1 family.</text>
</comment>
<dbReference type="CDD" id="cd16833">
    <property type="entry name" value="YfiH"/>
    <property type="match status" value="1"/>
</dbReference>
<proteinExistence type="inferred from homology"/>
<evidence type="ECO:0000256" key="2">
    <source>
        <dbReference type="ARBA" id="ARBA00007353"/>
    </source>
</evidence>
<accession>A0A2S4AN23</accession>
<keyword evidence="4" id="KW-0479">Metal-binding</keyword>
<sequence length="245" mass="26001">MSAWGDDWLVPEWPAPPGVRACVTTRQGGVSRAPFDSFNLGDHVGDDPAAVAWNRQHLQQTLGCQPVWLEQVHSSVAVQAVPGVCATADASWSKAPGQACAVLTADCLPVLFCDRDATRVAAAHAGWRGLAGGVLEATLKALAVPAEELLVWLGPAIGPAAFEVGPEVREAFLAQHPEAAEAFVVSVNAGRSMADLYQLARIRLAAVGVNAVYGGGLCTLSDPRFYSYRRASRTGRFASLIWLER</sequence>
<keyword evidence="5" id="KW-0378">Hydrolase</keyword>
<comment type="catalytic activity">
    <reaction evidence="8">
        <text>adenosine + phosphate = alpha-D-ribose 1-phosphate + adenine</text>
        <dbReference type="Rhea" id="RHEA:27642"/>
        <dbReference type="ChEBI" id="CHEBI:16335"/>
        <dbReference type="ChEBI" id="CHEBI:16708"/>
        <dbReference type="ChEBI" id="CHEBI:43474"/>
        <dbReference type="ChEBI" id="CHEBI:57720"/>
        <dbReference type="EC" id="2.4.2.1"/>
    </reaction>
    <physiologicalReaction direction="left-to-right" evidence="8">
        <dbReference type="Rhea" id="RHEA:27643"/>
    </physiologicalReaction>
</comment>